<gene>
    <name evidence="5" type="primary">kptA</name>
    <name evidence="6" type="ORF">H4075_20075</name>
</gene>
<dbReference type="EMBL" id="CP060007">
    <property type="protein sequence ID" value="QNA44336.1"/>
    <property type="molecule type" value="Genomic_DNA"/>
</dbReference>
<dbReference type="PANTHER" id="PTHR12684">
    <property type="entry name" value="PUTATIVE PHOSPHOTRANSFERASE"/>
    <property type="match status" value="1"/>
</dbReference>
<dbReference type="InterPro" id="IPR042080">
    <property type="entry name" value="RNA_2'-PTrans_N"/>
</dbReference>
<protein>
    <recommendedName>
        <fullName evidence="5">Probable RNA 2'-phosphotransferase</fullName>
        <ecNumber evidence="5">2.7.1.-</ecNumber>
    </recommendedName>
</protein>
<dbReference type="GO" id="GO:0003950">
    <property type="term" value="F:NAD+ poly-ADP-ribosyltransferase activity"/>
    <property type="evidence" value="ECO:0007669"/>
    <property type="project" value="InterPro"/>
</dbReference>
<dbReference type="InterPro" id="IPR042081">
    <property type="entry name" value="RNA_2'-PTrans_C"/>
</dbReference>
<dbReference type="SUPFAM" id="SSF56399">
    <property type="entry name" value="ADP-ribosylation"/>
    <property type="match status" value="1"/>
</dbReference>
<dbReference type="RefSeq" id="WP_182802598.1">
    <property type="nucleotide sequence ID" value="NZ_CP060007.1"/>
</dbReference>
<proteinExistence type="inferred from homology"/>
<organism evidence="6 7">
    <name type="scientific">Lacibacter sediminis</name>
    <dbReference type="NCBI Taxonomy" id="2760713"/>
    <lineage>
        <taxon>Bacteria</taxon>
        <taxon>Pseudomonadati</taxon>
        <taxon>Bacteroidota</taxon>
        <taxon>Chitinophagia</taxon>
        <taxon>Chitinophagales</taxon>
        <taxon>Chitinophagaceae</taxon>
        <taxon>Lacibacter</taxon>
    </lineage>
</organism>
<dbReference type="KEGG" id="lacs:H4075_20075"/>
<dbReference type="GO" id="GO:0006388">
    <property type="term" value="P:tRNA splicing, via endonucleolytic cleavage and ligation"/>
    <property type="evidence" value="ECO:0007669"/>
    <property type="project" value="UniProtKB-UniRule"/>
</dbReference>
<dbReference type="Pfam" id="PF01885">
    <property type="entry name" value="PTS_2-RNA"/>
    <property type="match status" value="1"/>
</dbReference>
<keyword evidence="2 5" id="KW-0808">Transferase</keyword>
<dbReference type="NCBIfam" id="NF002014">
    <property type="entry name" value="PRK00819.1-4"/>
    <property type="match status" value="1"/>
</dbReference>
<dbReference type="PANTHER" id="PTHR12684:SF2">
    <property type="entry name" value="TRNA 2'-PHOSPHOTRANSFERASE 1"/>
    <property type="match status" value="1"/>
</dbReference>
<evidence type="ECO:0000313" key="7">
    <source>
        <dbReference type="Proteomes" id="UP000515344"/>
    </source>
</evidence>
<keyword evidence="3 5" id="KW-0520">NAD</keyword>
<evidence type="ECO:0000256" key="5">
    <source>
        <dbReference type="HAMAP-Rule" id="MF_00299"/>
    </source>
</evidence>
<dbReference type="Gene3D" id="1.10.10.970">
    <property type="entry name" value="RNA 2'-phosphotransferase, Tpt1/KptA family, N-terminal domain"/>
    <property type="match status" value="1"/>
</dbReference>
<keyword evidence="7" id="KW-1185">Reference proteome</keyword>
<name>A0A7G5XFT3_9BACT</name>
<dbReference type="GO" id="GO:0000215">
    <property type="term" value="F:tRNA 2'-phosphotransferase activity"/>
    <property type="evidence" value="ECO:0007669"/>
    <property type="project" value="TreeGrafter"/>
</dbReference>
<accession>A0A7G5XFT3</accession>
<dbReference type="InterPro" id="IPR022928">
    <property type="entry name" value="RNA_2'-PTrans_KptA"/>
</dbReference>
<evidence type="ECO:0000256" key="1">
    <source>
        <dbReference type="ARBA" id="ARBA00009836"/>
    </source>
</evidence>
<evidence type="ECO:0000256" key="4">
    <source>
        <dbReference type="ARBA" id="ARBA00025212"/>
    </source>
</evidence>
<evidence type="ECO:0000256" key="3">
    <source>
        <dbReference type="ARBA" id="ARBA00023027"/>
    </source>
</evidence>
<evidence type="ECO:0000313" key="6">
    <source>
        <dbReference type="EMBL" id="QNA44336.1"/>
    </source>
</evidence>
<sequence>MEKHLKQISKFVSLVLRHKPETIGLQLNENGWADVQELIDKMNATGADVTLELINTIVETNDKKRFVFNEDKTMIRANQGHSIDVELNLKEVQPPELLYHGTVEKFVEAIRKDGLKKMERHHVHLSKDMETAVNVGSRRGKPFILTIESAKMYADGHKFYLSENEVWLTDEVPVQYIRF</sequence>
<dbReference type="Proteomes" id="UP000515344">
    <property type="component" value="Chromosome"/>
</dbReference>
<dbReference type="Gene3D" id="3.20.170.30">
    <property type="match status" value="1"/>
</dbReference>
<comment type="similarity">
    <text evidence="1 5">Belongs to the KptA/TPT1 family.</text>
</comment>
<evidence type="ECO:0000256" key="2">
    <source>
        <dbReference type="ARBA" id="ARBA00022679"/>
    </source>
</evidence>
<dbReference type="HAMAP" id="MF_00299">
    <property type="entry name" value="KptA"/>
    <property type="match status" value="1"/>
</dbReference>
<comment type="function">
    <text evidence="4 5">Removes the 2'-phosphate from RNA via an intermediate in which the phosphate is ADP-ribosylated by NAD followed by a presumed transesterification to release the RNA and generate ADP-ribose 1''-2''-cyclic phosphate (APPR&gt;P). May function as an ADP-ribosylase.</text>
</comment>
<dbReference type="InterPro" id="IPR002745">
    <property type="entry name" value="Ptrans_KptA/Tpt1"/>
</dbReference>
<reference evidence="7" key="1">
    <citation type="submission" date="2020-08" db="EMBL/GenBank/DDBJ databases">
        <title>Lacibacter sp. S13-6-6 genome sequencing.</title>
        <authorList>
            <person name="Jin L."/>
        </authorList>
    </citation>
    <scope>NUCLEOTIDE SEQUENCE [LARGE SCALE GENOMIC DNA]</scope>
    <source>
        <strain evidence="7">S13-6-6</strain>
    </source>
</reference>
<dbReference type="AlphaFoldDB" id="A0A7G5XFT3"/>
<dbReference type="EC" id="2.7.1.-" evidence="5"/>